<proteinExistence type="predicted"/>
<dbReference type="Gene3D" id="3.50.50.60">
    <property type="entry name" value="FAD/NAD(P)-binding domain"/>
    <property type="match status" value="1"/>
</dbReference>
<dbReference type="PANTHER" id="PTHR10742">
    <property type="entry name" value="FLAVIN MONOAMINE OXIDASE"/>
    <property type="match status" value="1"/>
</dbReference>
<comment type="caution">
    <text evidence="2">The sequence shown here is derived from an EMBL/GenBank/DDBJ whole genome shotgun (WGS) entry which is preliminary data.</text>
</comment>
<dbReference type="EMBL" id="CALOZG010000029">
    <property type="protein sequence ID" value="CAH4033115.1"/>
    <property type="molecule type" value="Genomic_DNA"/>
</dbReference>
<evidence type="ECO:0000259" key="1">
    <source>
        <dbReference type="Pfam" id="PF01593"/>
    </source>
</evidence>
<sequence length="470" mass="53045">MIRNMSTMHSYEVIVVGLGCAGVTATTTLVKAGKKVLALEAMDRVGGRIRTVPFGDGVVEVGAEWIHGTVSSPIYSTAIENNITVVPQDITFNVFKSDGTPADSELLNDLVEFAFEKVGKPPKEFTGGLGEFITSRLMEYVKVKYPNLMNDQAFLSEFLELMNLYINNHESSNDWNDVSAQSRYTELEGHQHMSWHRHGYKTFFELMLNTYNNGPGLPNLDIKLNTEVTQIIWPKDGADVSVVCADGTTYNSRYVIVTVSLGVMKERYKTLFNPGLPREKIEAIENTSIGVMDKIIFQFDRPWWPKQGTFFGFFWKTEDKKEVPKEDYWITRIFAASNPMGSRNALTLWTSGDVGKMLETLPEDIVQRKCMELLRKFMGKTCEIPEPIGMIRSTWYSNPFTRGSYSYDNRLTTQNPNARKLLAEPLRDTHGFPRVLFAGEATDLIHFSAAHGAVDSGYREAMRLIGNSKL</sequence>
<dbReference type="SUPFAM" id="SSF51905">
    <property type="entry name" value="FAD/NAD(P)-binding domain"/>
    <property type="match status" value="1"/>
</dbReference>
<dbReference type="SUPFAM" id="SSF54373">
    <property type="entry name" value="FAD-linked reductases, C-terminal domain"/>
    <property type="match status" value="1"/>
</dbReference>
<dbReference type="InterPro" id="IPR036188">
    <property type="entry name" value="FAD/NAD-bd_sf"/>
</dbReference>
<evidence type="ECO:0000313" key="2">
    <source>
        <dbReference type="EMBL" id="CAH4033115.1"/>
    </source>
</evidence>
<dbReference type="InterPro" id="IPR002937">
    <property type="entry name" value="Amino_oxidase"/>
</dbReference>
<reference evidence="2" key="1">
    <citation type="submission" date="2022-05" db="EMBL/GenBank/DDBJ databases">
        <authorList>
            <person name="Okamura Y."/>
        </authorList>
    </citation>
    <scope>NUCLEOTIDE SEQUENCE</scope>
</reference>
<evidence type="ECO:0000313" key="3">
    <source>
        <dbReference type="Proteomes" id="UP001152562"/>
    </source>
</evidence>
<dbReference type="Pfam" id="PF01593">
    <property type="entry name" value="Amino_oxidase"/>
    <property type="match status" value="1"/>
</dbReference>
<gene>
    <name evidence="2" type="ORF">PIBRA_LOCUS9439</name>
</gene>
<name>A0A9P0XCJ1_PIEBR</name>
<feature type="domain" description="Amine oxidase" evidence="1">
    <location>
        <begin position="21"/>
        <end position="465"/>
    </location>
</feature>
<dbReference type="Gene3D" id="3.90.660.10">
    <property type="match status" value="1"/>
</dbReference>
<protein>
    <recommendedName>
        <fullName evidence="1">Amine oxidase domain-containing protein</fullName>
    </recommendedName>
</protein>
<organism evidence="2 3">
    <name type="scientific">Pieris brassicae</name>
    <name type="common">White butterfly</name>
    <name type="synonym">Large white butterfly</name>
    <dbReference type="NCBI Taxonomy" id="7116"/>
    <lineage>
        <taxon>Eukaryota</taxon>
        <taxon>Metazoa</taxon>
        <taxon>Ecdysozoa</taxon>
        <taxon>Arthropoda</taxon>
        <taxon>Hexapoda</taxon>
        <taxon>Insecta</taxon>
        <taxon>Pterygota</taxon>
        <taxon>Neoptera</taxon>
        <taxon>Endopterygota</taxon>
        <taxon>Lepidoptera</taxon>
        <taxon>Glossata</taxon>
        <taxon>Ditrysia</taxon>
        <taxon>Papilionoidea</taxon>
        <taxon>Pieridae</taxon>
        <taxon>Pierinae</taxon>
        <taxon>Pieris</taxon>
    </lineage>
</organism>
<dbReference type="AlphaFoldDB" id="A0A9P0XCJ1"/>
<dbReference type="Proteomes" id="UP001152562">
    <property type="component" value="Unassembled WGS sequence"/>
</dbReference>
<accession>A0A9P0XCJ1</accession>
<keyword evidence="3" id="KW-1185">Reference proteome</keyword>
<dbReference type="PANTHER" id="PTHR10742:SF398">
    <property type="entry name" value="AMINE OXIDASE DOMAIN-CONTAINING PROTEIN-RELATED"/>
    <property type="match status" value="1"/>
</dbReference>
<dbReference type="GO" id="GO:0046592">
    <property type="term" value="F:polyamine oxidase activity"/>
    <property type="evidence" value="ECO:0007669"/>
    <property type="project" value="TreeGrafter"/>
</dbReference>
<dbReference type="InterPro" id="IPR050281">
    <property type="entry name" value="Flavin_monoamine_oxidase"/>
</dbReference>